<dbReference type="PANTHER" id="PTHR19308:SF14">
    <property type="entry name" value="START DOMAIN-CONTAINING PROTEIN"/>
    <property type="match status" value="1"/>
</dbReference>
<sequence length="336" mass="37361">MSIHIPDVTEQADYLELSAAHRETLDKALKQFQTENDPASNWEDAGEKEGVKLYRKTNPENAYDVPTVKGETIVENATPFQVFSVVQIPGFRKRWDGRFDFGESLERYGPQSFMFYSVMKSPSYFVWARDIVGLQENLINNDGDEIIIVQTSTSADQYVSEDASYSKSRTRATLEVSAWKLTKEGSNTKVEYVVKVHLNGSIPTSVVSMIATETPMCVGSVRDTFYTYGHAPHEILASGQQRNKTSMLHAKYEDGDGTDATSGAKKWTGYYIGEGSDSFQIKYDNKRLYASGVNVSIEGPDSSVAKASDDAEAGLITIEVTEESKGKRFEIVLTPK</sequence>
<dbReference type="AlphaFoldDB" id="A0A5C3ETQ0"/>
<dbReference type="InterPro" id="IPR002913">
    <property type="entry name" value="START_lipid-bd_dom"/>
</dbReference>
<dbReference type="PROSITE" id="PS50848">
    <property type="entry name" value="START"/>
    <property type="match status" value="1"/>
</dbReference>
<dbReference type="Gene3D" id="3.30.530.20">
    <property type="match status" value="1"/>
</dbReference>
<accession>A0A5C3ETQ0</accession>
<dbReference type="GO" id="GO:0005737">
    <property type="term" value="C:cytoplasm"/>
    <property type="evidence" value="ECO:0007669"/>
    <property type="project" value="UniProtKB-ARBA"/>
</dbReference>
<evidence type="ECO:0000313" key="3">
    <source>
        <dbReference type="Proteomes" id="UP000323386"/>
    </source>
</evidence>
<feature type="domain" description="START" evidence="1">
    <location>
        <begin position="42"/>
        <end position="208"/>
    </location>
</feature>
<dbReference type="Pfam" id="PF01852">
    <property type="entry name" value="START"/>
    <property type="match status" value="1"/>
</dbReference>
<dbReference type="InterPro" id="IPR051213">
    <property type="entry name" value="START_lipid_transfer"/>
</dbReference>
<proteinExistence type="predicted"/>
<dbReference type="OrthoDB" id="196858at2759"/>
<dbReference type="SUPFAM" id="SSF55961">
    <property type="entry name" value="Bet v1-like"/>
    <property type="match status" value="1"/>
</dbReference>
<evidence type="ECO:0000313" key="2">
    <source>
        <dbReference type="EMBL" id="SPO35210.1"/>
    </source>
</evidence>
<protein>
    <recommendedName>
        <fullName evidence="1">START domain-containing protein</fullName>
    </recommendedName>
</protein>
<reference evidence="2 3" key="1">
    <citation type="submission" date="2018-03" db="EMBL/GenBank/DDBJ databases">
        <authorList>
            <person name="Guldener U."/>
        </authorList>
    </citation>
    <scope>NUCLEOTIDE SEQUENCE [LARGE SCALE GENOMIC DNA]</scope>
    <source>
        <strain evidence="2 3">DAOM196992</strain>
    </source>
</reference>
<dbReference type="GO" id="GO:0008289">
    <property type="term" value="F:lipid binding"/>
    <property type="evidence" value="ECO:0007669"/>
    <property type="project" value="InterPro"/>
</dbReference>
<dbReference type="Proteomes" id="UP000323386">
    <property type="component" value="Unassembled WGS sequence"/>
</dbReference>
<name>A0A5C3ETQ0_9BASI</name>
<organism evidence="2 3">
    <name type="scientific">Pseudozyma flocculosa</name>
    <dbReference type="NCBI Taxonomy" id="84751"/>
    <lineage>
        <taxon>Eukaryota</taxon>
        <taxon>Fungi</taxon>
        <taxon>Dikarya</taxon>
        <taxon>Basidiomycota</taxon>
        <taxon>Ustilaginomycotina</taxon>
        <taxon>Ustilaginomycetes</taxon>
        <taxon>Ustilaginales</taxon>
        <taxon>Ustilaginaceae</taxon>
        <taxon>Pseudozyma</taxon>
    </lineage>
</organism>
<dbReference type="CDD" id="cd00177">
    <property type="entry name" value="START"/>
    <property type="match status" value="1"/>
</dbReference>
<dbReference type="EMBL" id="OOIP01000001">
    <property type="protein sequence ID" value="SPO35210.1"/>
    <property type="molecule type" value="Genomic_DNA"/>
</dbReference>
<evidence type="ECO:0000259" key="1">
    <source>
        <dbReference type="PROSITE" id="PS50848"/>
    </source>
</evidence>
<dbReference type="InterPro" id="IPR023393">
    <property type="entry name" value="START-like_dom_sf"/>
</dbReference>
<keyword evidence="3" id="KW-1185">Reference proteome</keyword>
<dbReference type="PANTHER" id="PTHR19308">
    <property type="entry name" value="PHOSPHATIDYLCHOLINE TRANSFER PROTEIN"/>
    <property type="match status" value="1"/>
</dbReference>
<gene>
    <name evidence="2" type="ORF">PSFLO_00681</name>
</gene>